<evidence type="ECO:0000259" key="5">
    <source>
        <dbReference type="Pfam" id="PF01494"/>
    </source>
</evidence>
<reference evidence="6 7" key="2">
    <citation type="submission" date="2019-09" db="EMBL/GenBank/DDBJ databases">
        <authorList>
            <person name="Jin C."/>
        </authorList>
    </citation>
    <scope>NUCLEOTIDE SEQUENCE [LARGE SCALE GENOMIC DNA]</scope>
    <source>
        <strain evidence="6 7">AN110305</strain>
    </source>
</reference>
<dbReference type="OrthoDB" id="4246007at2"/>
<sequence length="546" mass="58605">MFPERVPVLVVGGGTVGLSAALFLARQGVQPLVVERHAGVATHPRATGVGLRTVEFFRQHGIEEAFLAAVPRASGTEGKVVARTLAEADLDEVGWTAPPPDYGDTLREDISPAHSDRRGSCPQDRIDQVLLTAARQHGADLRNGVELVALEQEADVVVATLRERSSGAQHVVRADYVIAADGSGSPVRRTLGIGTTGPGSMGVPMVNIYFQADLTHLVKEHVPIVCEITTPEAPGNLMAINYTNRWVFHTSYDPERGQRAEDFTTERCLELVRAAIGVPDLRVEILSTLPWQVAGRLADRFRDGRVFLVGDAAHVVPPIGAFGLNTGIADVHNLAWKLVAVLEGWAGTELLDSYEAERRPVARFALDQALLRMRRPDLHWNPDGAAERAVLGMASALVVHLGYRYDSTAVVGADTELPSLEDVQRDLDGSPGSRVPHSWVWRSGRRVSTMDLVGSEFTVLAGADGHSWCAAAEALGLTAYRVGQDGVVVDRAGGWQDKAGIGADGAVLVRPDGFVAWRASAASDEPERELDEALSQVLSRVSVAVS</sequence>
<dbReference type="Proteomes" id="UP000323454">
    <property type="component" value="Unassembled WGS sequence"/>
</dbReference>
<evidence type="ECO:0000256" key="4">
    <source>
        <dbReference type="SAM" id="MobiDB-lite"/>
    </source>
</evidence>
<dbReference type="RefSeq" id="WP_149851075.1">
    <property type="nucleotide sequence ID" value="NZ_VUOB01000034.1"/>
</dbReference>
<accession>A0A5B2XC12</accession>
<dbReference type="AlphaFoldDB" id="A0A5B2XC12"/>
<feature type="domain" description="FAD-binding" evidence="5">
    <location>
        <begin position="6"/>
        <end position="368"/>
    </location>
</feature>
<feature type="compositionally biased region" description="Basic and acidic residues" evidence="4">
    <location>
        <begin position="104"/>
        <end position="122"/>
    </location>
</feature>
<dbReference type="PANTHER" id="PTHR43004:SF19">
    <property type="entry name" value="BINDING MONOOXYGENASE, PUTATIVE (JCVI)-RELATED"/>
    <property type="match status" value="1"/>
</dbReference>
<dbReference type="InterPro" id="IPR036188">
    <property type="entry name" value="FAD/NAD-bd_sf"/>
</dbReference>
<keyword evidence="7" id="KW-1185">Reference proteome</keyword>
<dbReference type="Gene3D" id="3.50.50.60">
    <property type="entry name" value="FAD/NAD(P)-binding domain"/>
    <property type="match status" value="1"/>
</dbReference>
<dbReference type="EMBL" id="VUOB01000034">
    <property type="protein sequence ID" value="KAA2260725.1"/>
    <property type="molecule type" value="Genomic_DNA"/>
</dbReference>
<keyword evidence="2" id="KW-0285">Flavoprotein</keyword>
<organism evidence="6 7">
    <name type="scientific">Solihabitans fulvus</name>
    <dbReference type="NCBI Taxonomy" id="1892852"/>
    <lineage>
        <taxon>Bacteria</taxon>
        <taxon>Bacillati</taxon>
        <taxon>Actinomycetota</taxon>
        <taxon>Actinomycetes</taxon>
        <taxon>Pseudonocardiales</taxon>
        <taxon>Pseudonocardiaceae</taxon>
        <taxon>Solihabitans</taxon>
    </lineage>
</organism>
<reference evidence="6 7" key="1">
    <citation type="submission" date="2019-09" db="EMBL/GenBank/DDBJ databases">
        <title>Goodfellowia gen. nov., a new genus of the Pseudonocardineae related to Actinoalloteichus, containing Goodfellowia coeruleoviolacea gen. nov., comb. nov. gen. nov., comb. nov.</title>
        <authorList>
            <person name="Labeda D."/>
        </authorList>
    </citation>
    <scope>NUCLEOTIDE SEQUENCE [LARGE SCALE GENOMIC DNA]</scope>
    <source>
        <strain evidence="6 7">AN110305</strain>
    </source>
</reference>
<comment type="cofactor">
    <cofactor evidence="1">
        <name>FAD</name>
        <dbReference type="ChEBI" id="CHEBI:57692"/>
    </cofactor>
</comment>
<gene>
    <name evidence="6" type="ORF">F0L68_19635</name>
</gene>
<dbReference type="Gene3D" id="3.30.9.10">
    <property type="entry name" value="D-Amino Acid Oxidase, subunit A, domain 2"/>
    <property type="match status" value="1"/>
</dbReference>
<evidence type="ECO:0000313" key="7">
    <source>
        <dbReference type="Proteomes" id="UP000323454"/>
    </source>
</evidence>
<dbReference type="SUPFAM" id="SSF51905">
    <property type="entry name" value="FAD/NAD(P)-binding domain"/>
    <property type="match status" value="1"/>
</dbReference>
<dbReference type="Pfam" id="PF01494">
    <property type="entry name" value="FAD_binding_3"/>
    <property type="match status" value="1"/>
</dbReference>
<dbReference type="PANTHER" id="PTHR43004">
    <property type="entry name" value="TRK SYSTEM POTASSIUM UPTAKE PROTEIN"/>
    <property type="match status" value="1"/>
</dbReference>
<feature type="region of interest" description="Disordered" evidence="4">
    <location>
        <begin position="93"/>
        <end position="122"/>
    </location>
</feature>
<dbReference type="GO" id="GO:0071949">
    <property type="term" value="F:FAD binding"/>
    <property type="evidence" value="ECO:0007669"/>
    <property type="project" value="InterPro"/>
</dbReference>
<dbReference type="Gene3D" id="3.40.30.120">
    <property type="match status" value="1"/>
</dbReference>
<dbReference type="PRINTS" id="PR00420">
    <property type="entry name" value="RNGMNOXGNASE"/>
</dbReference>
<evidence type="ECO:0000256" key="1">
    <source>
        <dbReference type="ARBA" id="ARBA00001974"/>
    </source>
</evidence>
<evidence type="ECO:0000313" key="6">
    <source>
        <dbReference type="EMBL" id="KAA2260725.1"/>
    </source>
</evidence>
<dbReference type="InterPro" id="IPR002938">
    <property type="entry name" value="FAD-bd"/>
</dbReference>
<keyword evidence="3" id="KW-0274">FAD</keyword>
<dbReference type="GO" id="GO:0016709">
    <property type="term" value="F:oxidoreductase activity, acting on paired donors, with incorporation or reduction of molecular oxygen, NAD(P)H as one donor, and incorporation of one atom of oxygen"/>
    <property type="evidence" value="ECO:0007669"/>
    <property type="project" value="UniProtKB-ARBA"/>
</dbReference>
<protein>
    <submittedName>
        <fullName evidence="6">FAD-dependent oxidoreductase</fullName>
    </submittedName>
</protein>
<dbReference type="Pfam" id="PF21274">
    <property type="entry name" value="Rng_hyd_C"/>
    <property type="match status" value="1"/>
</dbReference>
<proteinExistence type="predicted"/>
<evidence type="ECO:0000256" key="2">
    <source>
        <dbReference type="ARBA" id="ARBA00022630"/>
    </source>
</evidence>
<evidence type="ECO:0000256" key="3">
    <source>
        <dbReference type="ARBA" id="ARBA00022827"/>
    </source>
</evidence>
<dbReference type="InterPro" id="IPR050641">
    <property type="entry name" value="RIFMO-like"/>
</dbReference>
<name>A0A5B2XC12_9PSEU</name>
<comment type="caution">
    <text evidence="6">The sequence shown here is derived from an EMBL/GenBank/DDBJ whole genome shotgun (WGS) entry which is preliminary data.</text>
</comment>